<dbReference type="PIRSF" id="PIRSF010372">
    <property type="entry name" value="PaiB"/>
    <property type="match status" value="1"/>
</dbReference>
<dbReference type="Gene3D" id="2.30.110.10">
    <property type="entry name" value="Electron Transport, Fmn-binding Protein, Chain A"/>
    <property type="match status" value="1"/>
</dbReference>
<dbReference type="InterPro" id="IPR012349">
    <property type="entry name" value="Split_barrel_FMN-bd"/>
</dbReference>
<keyword evidence="2" id="KW-1185">Reference proteome</keyword>
<dbReference type="SUPFAM" id="SSF50475">
    <property type="entry name" value="FMN-binding split barrel"/>
    <property type="match status" value="1"/>
</dbReference>
<proteinExistence type="predicted"/>
<dbReference type="OrthoDB" id="9794948at2"/>
<dbReference type="RefSeq" id="WP_148075408.1">
    <property type="nucleotide sequence ID" value="NZ_CP042913.1"/>
</dbReference>
<dbReference type="GO" id="GO:0008233">
    <property type="term" value="F:peptidase activity"/>
    <property type="evidence" value="ECO:0007669"/>
    <property type="project" value="UniProtKB-KW"/>
</dbReference>
<keyword evidence="1" id="KW-0378">Hydrolase</keyword>
<dbReference type="PANTHER" id="PTHR35802:SF1">
    <property type="entry name" value="PROTEASE SYNTHASE AND SPORULATION PROTEIN PAI 2"/>
    <property type="match status" value="1"/>
</dbReference>
<name>A0A5B9QT83_9BACT</name>
<dbReference type="KEGG" id="bgok:Pr1d_44730"/>
<evidence type="ECO:0000313" key="2">
    <source>
        <dbReference type="Proteomes" id="UP000323917"/>
    </source>
</evidence>
<protein>
    <submittedName>
        <fullName evidence="1">Protease synthase and sporulation protein PAI 2</fullName>
    </submittedName>
</protein>
<dbReference type="EMBL" id="CP042913">
    <property type="protein sequence ID" value="QEG37133.1"/>
    <property type="molecule type" value="Genomic_DNA"/>
</dbReference>
<dbReference type="PANTHER" id="PTHR35802">
    <property type="entry name" value="PROTEASE SYNTHASE AND SPORULATION PROTEIN PAI 2"/>
    <property type="match status" value="1"/>
</dbReference>
<evidence type="ECO:0000313" key="1">
    <source>
        <dbReference type="EMBL" id="QEG37133.1"/>
    </source>
</evidence>
<reference evidence="1 2" key="1">
    <citation type="submission" date="2019-08" db="EMBL/GenBank/DDBJ databases">
        <title>Deep-cultivation of Planctomycetes and their phenomic and genomic characterization uncovers novel biology.</title>
        <authorList>
            <person name="Wiegand S."/>
            <person name="Jogler M."/>
            <person name="Boedeker C."/>
            <person name="Pinto D."/>
            <person name="Vollmers J."/>
            <person name="Rivas-Marin E."/>
            <person name="Kohn T."/>
            <person name="Peeters S.H."/>
            <person name="Heuer A."/>
            <person name="Rast P."/>
            <person name="Oberbeckmann S."/>
            <person name="Bunk B."/>
            <person name="Jeske O."/>
            <person name="Meyerdierks A."/>
            <person name="Storesund J.E."/>
            <person name="Kallscheuer N."/>
            <person name="Luecker S."/>
            <person name="Lage O.M."/>
            <person name="Pohl T."/>
            <person name="Merkel B.J."/>
            <person name="Hornburger P."/>
            <person name="Mueller R.-W."/>
            <person name="Bruemmer F."/>
            <person name="Labrenz M."/>
            <person name="Spormann A.M."/>
            <person name="Op den Camp H."/>
            <person name="Overmann J."/>
            <person name="Amann R."/>
            <person name="Jetten M.S.M."/>
            <person name="Mascher T."/>
            <person name="Medema M.H."/>
            <person name="Devos D.P."/>
            <person name="Kaster A.-K."/>
            <person name="Ovreas L."/>
            <person name="Rohde M."/>
            <person name="Galperin M.Y."/>
            <person name="Jogler C."/>
        </authorList>
    </citation>
    <scope>NUCLEOTIDE SEQUENCE [LARGE SCALE GENOMIC DNA]</scope>
    <source>
        <strain evidence="1 2">Pr1d</strain>
    </source>
</reference>
<keyword evidence="1" id="KW-0645">Protease</keyword>
<gene>
    <name evidence="1" type="primary">paiB</name>
    <name evidence="1" type="ORF">Pr1d_44730</name>
</gene>
<organism evidence="1 2">
    <name type="scientific">Bythopirellula goksoeyrii</name>
    <dbReference type="NCBI Taxonomy" id="1400387"/>
    <lineage>
        <taxon>Bacteria</taxon>
        <taxon>Pseudomonadati</taxon>
        <taxon>Planctomycetota</taxon>
        <taxon>Planctomycetia</taxon>
        <taxon>Pirellulales</taxon>
        <taxon>Lacipirellulaceae</taxon>
        <taxon>Bythopirellula</taxon>
    </lineage>
</organism>
<dbReference type="GO" id="GO:0006508">
    <property type="term" value="P:proteolysis"/>
    <property type="evidence" value="ECO:0007669"/>
    <property type="project" value="UniProtKB-KW"/>
</dbReference>
<sequence length="202" mass="23025">MYTPSSFRVTDPSLTNAFIREQSFGLLLTTEGGRIHDTHTPFLLTDDERYLCGHIAKANPQWKSWDLHTTATVIFTGPHSYISPSYYASDFNVPTWNYTAVTVRGPLSILSEEELVVNFIDSLVSHYEDEKSAPWSLNHSDERYMQLLSSIVAFQVEVAEVETSFKLNQNKSLEDQKSVMHQLRQSSSPMDRQVASLMEKNI</sequence>
<dbReference type="Proteomes" id="UP000323917">
    <property type="component" value="Chromosome"/>
</dbReference>
<accession>A0A5B9QT83</accession>
<dbReference type="Pfam" id="PF04299">
    <property type="entry name" value="FMN_bind_2"/>
    <property type="match status" value="1"/>
</dbReference>
<dbReference type="InterPro" id="IPR007396">
    <property type="entry name" value="TR_PAI2-type"/>
</dbReference>
<dbReference type="AlphaFoldDB" id="A0A5B9QT83"/>